<dbReference type="SMART" id="SM00657">
    <property type="entry name" value="RPOL4c"/>
    <property type="match status" value="1"/>
</dbReference>
<comment type="similarity">
    <text evidence="3">Belongs to the eukaryotic RPB4 RNA polymerase subunit family.</text>
</comment>
<dbReference type="OrthoDB" id="2186918at2759"/>
<dbReference type="InterPro" id="IPR006590">
    <property type="entry name" value="RNA_pol_Rpb4/RPC9_core"/>
</dbReference>
<dbReference type="Gene3D" id="1.20.1250.40">
    <property type="match status" value="1"/>
</dbReference>
<dbReference type="KEGG" id="uma:UMAG_04722"/>
<dbReference type="GO" id="GO:0000166">
    <property type="term" value="F:nucleotide binding"/>
    <property type="evidence" value="ECO:0007669"/>
    <property type="project" value="InterPro"/>
</dbReference>
<dbReference type="InterPro" id="IPR005574">
    <property type="entry name" value="Rpb4/RPC9"/>
</dbReference>
<name>A0A0D1DS00_MYCMD</name>
<dbReference type="EMBL" id="CM003156">
    <property type="protein sequence ID" value="KIS66661.1"/>
    <property type="molecule type" value="Genomic_DNA"/>
</dbReference>
<dbReference type="Proteomes" id="UP000000561">
    <property type="component" value="Chromosome 17"/>
</dbReference>
<dbReference type="GO" id="GO:0006367">
    <property type="term" value="P:transcription initiation at RNA polymerase II promoter"/>
    <property type="evidence" value="ECO:0000318"/>
    <property type="project" value="GO_Central"/>
</dbReference>
<dbReference type="RefSeq" id="XP_011391607.1">
    <property type="nucleotide sequence ID" value="XM_011393305.1"/>
</dbReference>
<reference evidence="5 6" key="1">
    <citation type="journal article" date="2006" name="Nature">
        <title>Insights from the genome of the biotrophic fungal plant pathogen Ustilago maydis.</title>
        <authorList>
            <person name="Kamper J."/>
            <person name="Kahmann R."/>
            <person name="Bolker M."/>
            <person name="Ma L.J."/>
            <person name="Brefort T."/>
            <person name="Saville B.J."/>
            <person name="Banuett F."/>
            <person name="Kronstad J.W."/>
            <person name="Gold S.E."/>
            <person name="Muller O."/>
            <person name="Perlin M.H."/>
            <person name="Wosten H.A."/>
            <person name="de Vries R."/>
            <person name="Ruiz-Herrera J."/>
            <person name="Reynaga-Pena C.G."/>
            <person name="Snetselaar K."/>
            <person name="McCann M."/>
            <person name="Perez-Martin J."/>
            <person name="Feldbrugge M."/>
            <person name="Basse C.W."/>
            <person name="Steinberg G."/>
            <person name="Ibeas J.I."/>
            <person name="Holloman W."/>
            <person name="Guzman P."/>
            <person name="Farman M."/>
            <person name="Stajich J.E."/>
            <person name="Sentandreu R."/>
            <person name="Gonzalez-Prieto J.M."/>
            <person name="Kennell J.C."/>
            <person name="Molina L."/>
            <person name="Schirawski J."/>
            <person name="Mendoza-Mendoza A."/>
            <person name="Greilinger D."/>
            <person name="Munch K."/>
            <person name="Rossel N."/>
            <person name="Scherer M."/>
            <person name="Vranes M."/>
            <person name="Ladendorf O."/>
            <person name="Vincon V."/>
            <person name="Fuchs U."/>
            <person name="Sandrock B."/>
            <person name="Meng S."/>
            <person name="Ho E.C."/>
            <person name="Cahill M.J."/>
            <person name="Boyce K.J."/>
            <person name="Klose J."/>
            <person name="Klosterman S.J."/>
            <person name="Deelstra H.J."/>
            <person name="Ortiz-Castellanos L."/>
            <person name="Li W."/>
            <person name="Sanchez-Alonso P."/>
            <person name="Schreier P.H."/>
            <person name="Hauser-Hahn I."/>
            <person name="Vaupel M."/>
            <person name="Koopmann E."/>
            <person name="Friedrich G."/>
            <person name="Voss H."/>
            <person name="Schluter T."/>
            <person name="Margolis J."/>
            <person name="Platt D."/>
            <person name="Swimmer C."/>
            <person name="Gnirke A."/>
            <person name="Chen F."/>
            <person name="Vysotskaia V."/>
            <person name="Mannhaupt G."/>
            <person name="Guldener U."/>
            <person name="Munsterkotter M."/>
            <person name="Haase D."/>
            <person name="Oesterheld M."/>
            <person name="Mewes H.W."/>
            <person name="Mauceli E.W."/>
            <person name="DeCaprio D."/>
            <person name="Wade C.M."/>
            <person name="Butler J."/>
            <person name="Young S."/>
            <person name="Jaffe D.B."/>
            <person name="Calvo S."/>
            <person name="Nusbaum C."/>
            <person name="Galagan J."/>
            <person name="Birren B.W."/>
        </authorList>
    </citation>
    <scope>NUCLEOTIDE SEQUENCE [LARGE SCALE GENOMIC DNA]</scope>
    <source>
        <strain evidence="6">DSM 14603 / FGSC 9021 / UM521</strain>
    </source>
</reference>
<dbReference type="OMA" id="HRKTQNE"/>
<dbReference type="InParanoid" id="A0A0D1DS00"/>
<evidence type="ECO:0000259" key="4">
    <source>
        <dbReference type="SMART" id="SM00657"/>
    </source>
</evidence>
<evidence type="ECO:0000256" key="3">
    <source>
        <dbReference type="ARBA" id="ARBA00025724"/>
    </source>
</evidence>
<dbReference type="Pfam" id="PF03874">
    <property type="entry name" value="RNA_pol_Rpb4"/>
    <property type="match status" value="1"/>
</dbReference>
<evidence type="ECO:0000256" key="1">
    <source>
        <dbReference type="ARBA" id="ARBA00004123"/>
    </source>
</evidence>
<keyword evidence="2" id="KW-0539">Nucleus</keyword>
<dbReference type="SUPFAM" id="SSF47819">
    <property type="entry name" value="HRDC-like"/>
    <property type="match status" value="1"/>
</dbReference>
<dbReference type="eggNOG" id="KOG2351">
    <property type="taxonomic scope" value="Eukaryota"/>
</dbReference>
<dbReference type="FunCoup" id="A0A0D1DS00">
    <property type="interactions" value="548"/>
</dbReference>
<dbReference type="STRING" id="237631.A0A0D1DS00"/>
<organism evidence="5 6">
    <name type="scientific">Mycosarcoma maydis</name>
    <name type="common">Corn smut fungus</name>
    <name type="synonym">Ustilago maydis</name>
    <dbReference type="NCBI Taxonomy" id="5270"/>
    <lineage>
        <taxon>Eukaryota</taxon>
        <taxon>Fungi</taxon>
        <taxon>Dikarya</taxon>
        <taxon>Basidiomycota</taxon>
        <taxon>Ustilaginomycotina</taxon>
        <taxon>Ustilaginomycetes</taxon>
        <taxon>Ustilaginales</taxon>
        <taxon>Ustilaginaceae</taxon>
        <taxon>Mycosarcoma</taxon>
    </lineage>
</organism>
<protein>
    <recommendedName>
        <fullName evidence="4">RNA polymerase Rpb4/RPC9 core domain-containing protein</fullName>
    </recommendedName>
</protein>
<dbReference type="GO" id="GO:0005665">
    <property type="term" value="C:RNA polymerase II, core complex"/>
    <property type="evidence" value="ECO:0000318"/>
    <property type="project" value="GO_Central"/>
</dbReference>
<dbReference type="GO" id="GO:0031369">
    <property type="term" value="F:translation initiation factor binding"/>
    <property type="evidence" value="ECO:0000318"/>
    <property type="project" value="GO_Central"/>
</dbReference>
<dbReference type="AlphaFoldDB" id="A0A0D1DS00"/>
<gene>
    <name evidence="5" type="ORF">UMAG_04722</name>
</gene>
<keyword evidence="6" id="KW-1185">Reference proteome</keyword>
<dbReference type="PANTHER" id="PTHR21297">
    <property type="entry name" value="DNA-DIRECTED RNA POLYMERASE II"/>
    <property type="match status" value="1"/>
</dbReference>
<comment type="subcellular location">
    <subcellularLocation>
        <location evidence="1">Nucleus</location>
    </subcellularLocation>
</comment>
<evidence type="ECO:0000313" key="5">
    <source>
        <dbReference type="EMBL" id="KIS66661.1"/>
    </source>
</evidence>
<proteinExistence type="inferred from homology"/>
<dbReference type="InterPro" id="IPR045222">
    <property type="entry name" value="Rpb4-like"/>
</dbReference>
<dbReference type="VEuPathDB" id="FungiDB:UMAG_04722"/>
<accession>A0A0D1DS00</accession>
<dbReference type="InterPro" id="IPR038324">
    <property type="entry name" value="Rpb4/RPC9_sf"/>
</dbReference>
<evidence type="ECO:0000256" key="2">
    <source>
        <dbReference type="ARBA" id="ARBA00023242"/>
    </source>
</evidence>
<feature type="domain" description="RNA polymerase Rpb4/RPC9 core" evidence="4">
    <location>
        <begin position="28"/>
        <end position="175"/>
    </location>
</feature>
<dbReference type="FunFam" id="1.20.1250.40:FF:000019">
    <property type="entry name" value="Related to Rpb4-16 kD subunit of DNA-directed RNA polymerase II"/>
    <property type="match status" value="1"/>
</dbReference>
<sequence>MSAHEMGRDRRHRGMIEDEDAAIGKLGSEFDDIGCLLISEVELVFSQPDQLGSMANPAGAGGRDEVATAVFSKTKDYVSEFSRYKDPNTIREIRELLLKHAKLDDRQIDEDGNELPEDEANAAGLQLTQFEMAQLANLCITEVDEAKALIPTLATRDDALLDSLLQELDNIRRFS</sequence>
<evidence type="ECO:0000313" key="6">
    <source>
        <dbReference type="Proteomes" id="UP000000561"/>
    </source>
</evidence>
<dbReference type="InterPro" id="IPR010997">
    <property type="entry name" value="HRDC-like_sf"/>
</dbReference>
<dbReference type="GeneID" id="23564811"/>